<dbReference type="SUPFAM" id="SSF52540">
    <property type="entry name" value="P-loop containing nucleoside triphosphate hydrolases"/>
    <property type="match status" value="1"/>
</dbReference>
<feature type="region of interest" description="Disordered" evidence="5">
    <location>
        <begin position="265"/>
        <end position="287"/>
    </location>
</feature>
<dbReference type="EMBL" id="BLVP01000001">
    <property type="protein sequence ID" value="GFM35879.1"/>
    <property type="molecule type" value="Genomic_DNA"/>
</dbReference>
<dbReference type="GO" id="GO:0016887">
    <property type="term" value="F:ATP hydrolysis activity"/>
    <property type="evidence" value="ECO:0007669"/>
    <property type="project" value="InterPro"/>
</dbReference>
<dbReference type="AlphaFoldDB" id="A0A7J0BQD0"/>
<dbReference type="InterPro" id="IPR027417">
    <property type="entry name" value="P-loop_NTPase"/>
</dbReference>
<dbReference type="PANTHER" id="PTHR42734">
    <property type="entry name" value="METAL TRANSPORT SYSTEM ATP-BINDING PROTEIN TM_0124-RELATED"/>
    <property type="match status" value="1"/>
</dbReference>
<protein>
    <submittedName>
        <fullName evidence="7">Cation ABC transporter ATP-binding protein</fullName>
    </submittedName>
</protein>
<dbReference type="InterPro" id="IPR003439">
    <property type="entry name" value="ABC_transporter-like_ATP-bd"/>
</dbReference>
<dbReference type="SMART" id="SM00382">
    <property type="entry name" value="AAA"/>
    <property type="match status" value="1"/>
</dbReference>
<dbReference type="Proteomes" id="UP000503820">
    <property type="component" value="Unassembled WGS sequence"/>
</dbReference>
<dbReference type="PROSITE" id="PS50893">
    <property type="entry name" value="ABC_TRANSPORTER_2"/>
    <property type="match status" value="1"/>
</dbReference>
<dbReference type="InterPro" id="IPR050153">
    <property type="entry name" value="Metal_Ion_Import_ABC"/>
</dbReference>
<dbReference type="PROSITE" id="PS00211">
    <property type="entry name" value="ABC_TRANSPORTER_1"/>
    <property type="match status" value="1"/>
</dbReference>
<comment type="similarity">
    <text evidence="1">Belongs to the ABC transporter superfamily.</text>
</comment>
<feature type="domain" description="ABC transporter" evidence="6">
    <location>
        <begin position="9"/>
        <end position="251"/>
    </location>
</feature>
<dbReference type="GO" id="GO:0005524">
    <property type="term" value="F:ATP binding"/>
    <property type="evidence" value="ECO:0007669"/>
    <property type="project" value="UniProtKB-KW"/>
</dbReference>
<evidence type="ECO:0000256" key="3">
    <source>
        <dbReference type="ARBA" id="ARBA00022741"/>
    </source>
</evidence>
<gene>
    <name evidence="7" type="ORF">DSM19430T_05630</name>
</gene>
<name>A0A7J0BQD0_9BACT</name>
<keyword evidence="8" id="KW-1185">Reference proteome</keyword>
<evidence type="ECO:0000256" key="2">
    <source>
        <dbReference type="ARBA" id="ARBA00022448"/>
    </source>
</evidence>
<accession>A0A7J0BQD0</accession>
<evidence type="ECO:0000313" key="8">
    <source>
        <dbReference type="Proteomes" id="UP000503820"/>
    </source>
</evidence>
<dbReference type="CDD" id="cd03235">
    <property type="entry name" value="ABC_Metallic_Cations"/>
    <property type="match status" value="1"/>
</dbReference>
<organism evidence="7 8">
    <name type="scientific">Desulfovibrio psychrotolerans</name>
    <dbReference type="NCBI Taxonomy" id="415242"/>
    <lineage>
        <taxon>Bacteria</taxon>
        <taxon>Pseudomonadati</taxon>
        <taxon>Thermodesulfobacteriota</taxon>
        <taxon>Desulfovibrionia</taxon>
        <taxon>Desulfovibrionales</taxon>
        <taxon>Desulfovibrionaceae</taxon>
        <taxon>Desulfovibrio</taxon>
    </lineage>
</organism>
<keyword evidence="3" id="KW-0547">Nucleotide-binding</keyword>
<keyword evidence="2" id="KW-0813">Transport</keyword>
<proteinExistence type="inferred from homology"/>
<sequence length="287" mass="30825">MTVQSEEVLSITGLHFAYNGGDPVLDNVNLTARRGDYIAILGPNGGGKTTLIKCLLGMLTPQRGSVRVFGKPPKEALGRIGYVPQYATAREAFPITVLDVVLMGAMNGSSTIFTSGWKRGKGNAEKALHALQLVGMEGREKLTLRQLSGGQRQRVIVARALMGDPDLLLLDEPTANIDPQGKFCFYEFLASLPGHITTIVVSHDLSITASAFTGIAIVNRTLLYNRGNTLTEGQLAMLYGTHEPSCPMGTFISTVSSMFPTMTNLQPYKPHAGQQPQQPAPGPEDNA</sequence>
<evidence type="ECO:0000259" key="6">
    <source>
        <dbReference type="PROSITE" id="PS50893"/>
    </source>
</evidence>
<reference evidence="7 8" key="1">
    <citation type="submission" date="2020-05" db="EMBL/GenBank/DDBJ databases">
        <title>Draft genome sequence of Desulfovibrio psychrotolerans JS1T.</title>
        <authorList>
            <person name="Ueno A."/>
            <person name="Tamazawa S."/>
            <person name="Tamamura S."/>
            <person name="Murakami T."/>
            <person name="Kiyama T."/>
            <person name="Inomata H."/>
            <person name="Amano Y."/>
            <person name="Miyakawa K."/>
            <person name="Tamaki H."/>
            <person name="Naganuma T."/>
            <person name="Kaneko K."/>
        </authorList>
    </citation>
    <scope>NUCLEOTIDE SEQUENCE [LARGE SCALE GENOMIC DNA]</scope>
    <source>
        <strain evidence="7 8">JS1</strain>
    </source>
</reference>
<evidence type="ECO:0000256" key="5">
    <source>
        <dbReference type="SAM" id="MobiDB-lite"/>
    </source>
</evidence>
<dbReference type="InterPro" id="IPR003593">
    <property type="entry name" value="AAA+_ATPase"/>
</dbReference>
<evidence type="ECO:0000313" key="7">
    <source>
        <dbReference type="EMBL" id="GFM35879.1"/>
    </source>
</evidence>
<evidence type="ECO:0000256" key="4">
    <source>
        <dbReference type="ARBA" id="ARBA00022840"/>
    </source>
</evidence>
<dbReference type="InterPro" id="IPR017871">
    <property type="entry name" value="ABC_transporter-like_CS"/>
</dbReference>
<dbReference type="Gene3D" id="3.40.50.300">
    <property type="entry name" value="P-loop containing nucleotide triphosphate hydrolases"/>
    <property type="match status" value="1"/>
</dbReference>
<dbReference type="PANTHER" id="PTHR42734:SF17">
    <property type="entry name" value="METAL TRANSPORT SYSTEM ATP-BINDING PROTEIN TM_0124-RELATED"/>
    <property type="match status" value="1"/>
</dbReference>
<comment type="caution">
    <text evidence="7">The sequence shown here is derived from an EMBL/GenBank/DDBJ whole genome shotgun (WGS) entry which is preliminary data.</text>
</comment>
<evidence type="ECO:0000256" key="1">
    <source>
        <dbReference type="ARBA" id="ARBA00005417"/>
    </source>
</evidence>
<keyword evidence="4 7" id="KW-0067">ATP-binding</keyword>
<dbReference type="RefSeq" id="WP_174408540.1">
    <property type="nucleotide sequence ID" value="NZ_BLVP01000001.1"/>
</dbReference>
<dbReference type="Pfam" id="PF00005">
    <property type="entry name" value="ABC_tran"/>
    <property type="match status" value="1"/>
</dbReference>
<feature type="compositionally biased region" description="Pro residues" evidence="5">
    <location>
        <begin position="278"/>
        <end position="287"/>
    </location>
</feature>